<dbReference type="RefSeq" id="WP_232294521.1">
    <property type="nucleotide sequence ID" value="NZ_CDRZ01000288.1"/>
</dbReference>
<evidence type="ECO:0000313" key="3">
    <source>
        <dbReference type="Proteomes" id="UP000046155"/>
    </source>
</evidence>
<evidence type="ECO:0000313" key="2">
    <source>
        <dbReference type="EMBL" id="CEO90419.1"/>
    </source>
</evidence>
<organism evidence="2 3">
    <name type="scientific">Syntrophaceticus schinkii</name>
    <dbReference type="NCBI Taxonomy" id="499207"/>
    <lineage>
        <taxon>Bacteria</taxon>
        <taxon>Bacillati</taxon>
        <taxon>Bacillota</taxon>
        <taxon>Clostridia</taxon>
        <taxon>Thermoanaerobacterales</taxon>
        <taxon>Thermoanaerobacterales Family III. Incertae Sedis</taxon>
        <taxon>Syntrophaceticus</taxon>
    </lineage>
</organism>
<evidence type="ECO:0000256" key="1">
    <source>
        <dbReference type="SAM" id="MobiDB-lite"/>
    </source>
</evidence>
<dbReference type="Proteomes" id="UP000046155">
    <property type="component" value="Unassembled WGS sequence"/>
</dbReference>
<gene>
    <name evidence="2" type="ORF">SSCH_870019</name>
</gene>
<sequence length="120" mass="13106">MGSVVLGVFDTRDQAEGAALDLRSKGFDKDISIVARDEEKGDIQETRMGGGEEEGGDTTIEGITTGGCSWRPRRPCSGSRCPGHPWYRSTSSPGANRRPLIRCCYRRVGRRVDRLGYPGS</sequence>
<keyword evidence="3" id="KW-1185">Reference proteome</keyword>
<reference evidence="3" key="1">
    <citation type="submission" date="2015-01" db="EMBL/GenBank/DDBJ databases">
        <authorList>
            <person name="Manzoor Shahid"/>
            <person name="Zubair Saima"/>
        </authorList>
    </citation>
    <scope>NUCLEOTIDE SEQUENCE [LARGE SCALE GENOMIC DNA]</scope>
    <source>
        <strain evidence="3">Sp3</strain>
    </source>
</reference>
<dbReference type="AlphaFoldDB" id="A0A0B7MIE8"/>
<name>A0A0B7MIE8_9FIRM</name>
<accession>A0A0B7MIE8</accession>
<protein>
    <submittedName>
        <fullName evidence="2">Uncharacterized protein</fullName>
    </submittedName>
</protein>
<feature type="region of interest" description="Disordered" evidence="1">
    <location>
        <begin position="38"/>
        <end position="94"/>
    </location>
</feature>
<proteinExistence type="predicted"/>
<dbReference type="EMBL" id="CDRZ01000288">
    <property type="protein sequence ID" value="CEO90419.1"/>
    <property type="molecule type" value="Genomic_DNA"/>
</dbReference>
<feature type="compositionally biased region" description="Low complexity" evidence="1">
    <location>
        <begin position="57"/>
        <end position="83"/>
    </location>
</feature>